<evidence type="ECO:0000256" key="3">
    <source>
        <dbReference type="SAM" id="MobiDB-lite"/>
    </source>
</evidence>
<feature type="compositionally biased region" description="Low complexity" evidence="3">
    <location>
        <begin position="257"/>
        <end position="272"/>
    </location>
</feature>
<dbReference type="PANTHER" id="PTHR11216:SF69">
    <property type="entry name" value="EPIDERMAL GROWTH FACTOR RECEPTOR SUBSTRATE 15-LIKE 1"/>
    <property type="match status" value="1"/>
</dbReference>
<dbReference type="SUPFAM" id="SSF47473">
    <property type="entry name" value="EF-hand"/>
    <property type="match status" value="3"/>
</dbReference>
<dbReference type="SMART" id="SM00054">
    <property type="entry name" value="EFh"/>
    <property type="match status" value="4"/>
</dbReference>
<gene>
    <name evidence="6" type="ORF">ANANG_G00132530</name>
</gene>
<dbReference type="Pfam" id="PF12763">
    <property type="entry name" value="EH"/>
    <property type="match status" value="3"/>
</dbReference>
<dbReference type="CDD" id="cd00052">
    <property type="entry name" value="EH"/>
    <property type="match status" value="3"/>
</dbReference>
<keyword evidence="7" id="KW-1185">Reference proteome</keyword>
<dbReference type="PANTHER" id="PTHR11216">
    <property type="entry name" value="EH DOMAIN"/>
    <property type="match status" value="1"/>
</dbReference>
<dbReference type="PROSITE" id="PS50222">
    <property type="entry name" value="EF_HAND_2"/>
    <property type="match status" value="3"/>
</dbReference>
<comment type="caution">
    <text evidence="6">The sequence shown here is derived from an EMBL/GenBank/DDBJ whole genome shotgun (WGS) entry which is preliminary data.</text>
</comment>
<feature type="compositionally biased region" description="Polar residues" evidence="3">
    <location>
        <begin position="277"/>
        <end position="299"/>
    </location>
</feature>
<feature type="domain" description="EF-hand" evidence="5">
    <location>
        <begin position="171"/>
        <end position="206"/>
    </location>
</feature>
<evidence type="ECO:0000256" key="1">
    <source>
        <dbReference type="ARBA" id="ARBA00022723"/>
    </source>
</evidence>
<feature type="region of interest" description="Disordered" evidence="3">
    <location>
        <begin position="257"/>
        <end position="368"/>
    </location>
</feature>
<evidence type="ECO:0000259" key="5">
    <source>
        <dbReference type="PROSITE" id="PS50222"/>
    </source>
</evidence>
<dbReference type="AlphaFoldDB" id="A0A9D3MHD2"/>
<dbReference type="GO" id="GO:0006897">
    <property type="term" value="P:endocytosis"/>
    <property type="evidence" value="ECO:0007669"/>
    <property type="project" value="TreeGrafter"/>
</dbReference>
<keyword evidence="2" id="KW-0106">Calcium</keyword>
<dbReference type="PROSITE" id="PS50031">
    <property type="entry name" value="EH"/>
    <property type="match status" value="3"/>
</dbReference>
<evidence type="ECO:0000256" key="2">
    <source>
        <dbReference type="ARBA" id="ARBA00022837"/>
    </source>
</evidence>
<keyword evidence="1" id="KW-0479">Metal-binding</keyword>
<name>A0A9D3MHD2_ANGAN</name>
<dbReference type="InterPro" id="IPR000261">
    <property type="entry name" value="EH_dom"/>
</dbReference>
<feature type="region of interest" description="Disordered" evidence="3">
    <location>
        <begin position="456"/>
        <end position="475"/>
    </location>
</feature>
<dbReference type="InterPro" id="IPR018247">
    <property type="entry name" value="EF_Hand_1_Ca_BS"/>
</dbReference>
<organism evidence="6 7">
    <name type="scientific">Anguilla anguilla</name>
    <name type="common">European freshwater eel</name>
    <name type="synonym">Muraena anguilla</name>
    <dbReference type="NCBI Taxonomy" id="7936"/>
    <lineage>
        <taxon>Eukaryota</taxon>
        <taxon>Metazoa</taxon>
        <taxon>Chordata</taxon>
        <taxon>Craniata</taxon>
        <taxon>Vertebrata</taxon>
        <taxon>Euteleostomi</taxon>
        <taxon>Actinopterygii</taxon>
        <taxon>Neopterygii</taxon>
        <taxon>Teleostei</taxon>
        <taxon>Anguilliformes</taxon>
        <taxon>Anguillidae</taxon>
        <taxon>Anguilla</taxon>
    </lineage>
</organism>
<dbReference type="EMBL" id="JAFIRN010000006">
    <property type="protein sequence ID" value="KAG5848031.1"/>
    <property type="molecule type" value="Genomic_DNA"/>
</dbReference>
<dbReference type="GO" id="GO:0030132">
    <property type="term" value="C:clathrin coat of coated pit"/>
    <property type="evidence" value="ECO:0007669"/>
    <property type="project" value="TreeGrafter"/>
</dbReference>
<accession>A0A9D3MHD2</accession>
<evidence type="ECO:0000259" key="4">
    <source>
        <dbReference type="PROSITE" id="PS50031"/>
    </source>
</evidence>
<evidence type="ECO:0000313" key="6">
    <source>
        <dbReference type="EMBL" id="KAG5848031.1"/>
    </source>
</evidence>
<feature type="domain" description="EF-hand" evidence="5">
    <location>
        <begin position="366"/>
        <end position="401"/>
    </location>
</feature>
<dbReference type="InterPro" id="IPR002048">
    <property type="entry name" value="EF_hand_dom"/>
</dbReference>
<feature type="domain" description="EH" evidence="4">
    <location>
        <begin position="367"/>
        <end position="437"/>
    </location>
</feature>
<feature type="compositionally biased region" description="Polar residues" evidence="3">
    <location>
        <begin position="320"/>
        <end position="330"/>
    </location>
</feature>
<evidence type="ECO:0008006" key="8">
    <source>
        <dbReference type="Google" id="ProtNLM"/>
    </source>
</evidence>
<dbReference type="InterPro" id="IPR011992">
    <property type="entry name" value="EF-hand-dom_pair"/>
</dbReference>
<protein>
    <recommendedName>
        <fullName evidence="8">Epidermal growth factor receptor pathway substrate 15 like 1</fullName>
    </recommendedName>
</protein>
<dbReference type="GO" id="GO:0045296">
    <property type="term" value="F:cadherin binding"/>
    <property type="evidence" value="ECO:0007669"/>
    <property type="project" value="TreeGrafter"/>
</dbReference>
<dbReference type="Proteomes" id="UP001044222">
    <property type="component" value="Chromosome 6"/>
</dbReference>
<dbReference type="GO" id="GO:0005509">
    <property type="term" value="F:calcium ion binding"/>
    <property type="evidence" value="ECO:0007669"/>
    <property type="project" value="InterPro"/>
</dbReference>
<proteinExistence type="predicted"/>
<feature type="domain" description="EH" evidence="4">
    <location>
        <begin position="30"/>
        <end position="126"/>
    </location>
</feature>
<dbReference type="PROSITE" id="PS00018">
    <property type="entry name" value="EF_HAND_1"/>
    <property type="match status" value="1"/>
</dbReference>
<dbReference type="GO" id="GO:0016197">
    <property type="term" value="P:endosomal transport"/>
    <property type="evidence" value="ECO:0007669"/>
    <property type="project" value="TreeGrafter"/>
</dbReference>
<sequence length="609" mass="66965">MRVSVRSLVRAPVAAGNMAALMSLSQLSSGSLVYETYYRQVDRGNTGRVGPTEAALFLKKSELSDSTLGKIWELADPDGKGYLDKQGFFVALRLVACAQNGKDVSIASLSLPVTPPNLGIQAALRRAQPHSPVTPIGPSGWRRGGSLRVFLKAWLWAAVCDMKPVLMNSKLPLDVLGRIWDLSDIDKDGHLDKDEFAVAMHLVYRAMEKEPVPFSLPPSLIPPSKRKKGGTLPGSVPVLPLLAASPSFLKESLQSTSSHGSISSLNSTGSLSPKPSLKSTQVPPKPSLKSTQVPPNRASNPPRYPQTKPQIHPGTPKPSLKSTQVPQTEPQIHPGTPKPSLKSTQVPPNRASNPPRYPQTKPQIHPDRGRYDELFLKLDSDLDGLVGGAEVKEVFMQSGLPQTMLAHVWTLADTRQKGKLTREQFSLAMHLIQQKREVHPGTGNWEKEEAIRLKTNDVQEKQSDLDQESSGLQDLETQKQDAQVRLEEMDQQKSKLGTMLEDVQLKCQEEAQKISSVQVQIQAQESDVQSQEDELNRAKADLTRLQQEEAQLEQSIKAGQSQLDTITRSLRVTQDEINQARSRLAQIRDSQEEVTRTIEQCNAALNGGA</sequence>
<dbReference type="SMART" id="SM00027">
    <property type="entry name" value="EH"/>
    <property type="match status" value="3"/>
</dbReference>
<dbReference type="SUPFAM" id="SSF57997">
    <property type="entry name" value="Tropomyosin"/>
    <property type="match status" value="1"/>
</dbReference>
<evidence type="ECO:0000313" key="7">
    <source>
        <dbReference type="Proteomes" id="UP001044222"/>
    </source>
</evidence>
<dbReference type="Gene3D" id="1.10.238.10">
    <property type="entry name" value="EF-hand"/>
    <property type="match status" value="3"/>
</dbReference>
<feature type="domain" description="EH" evidence="4">
    <location>
        <begin position="148"/>
        <end position="227"/>
    </location>
</feature>
<reference evidence="6" key="1">
    <citation type="submission" date="2021-01" db="EMBL/GenBank/DDBJ databases">
        <title>A chromosome-scale assembly of European eel, Anguilla anguilla.</title>
        <authorList>
            <person name="Henkel C."/>
            <person name="Jong-Raadsen S.A."/>
            <person name="Dufour S."/>
            <person name="Weltzien F.-A."/>
            <person name="Palstra A.P."/>
            <person name="Pelster B."/>
            <person name="Spaink H.P."/>
            <person name="Van Den Thillart G.E."/>
            <person name="Jansen H."/>
            <person name="Zahm M."/>
            <person name="Klopp C."/>
            <person name="Cedric C."/>
            <person name="Louis A."/>
            <person name="Berthelot C."/>
            <person name="Parey E."/>
            <person name="Roest Crollius H."/>
            <person name="Montfort J."/>
            <person name="Robinson-Rechavi M."/>
            <person name="Bucao C."/>
            <person name="Bouchez O."/>
            <person name="Gislard M."/>
            <person name="Lluch J."/>
            <person name="Milhes M."/>
            <person name="Lampietro C."/>
            <person name="Lopez Roques C."/>
            <person name="Donnadieu C."/>
            <person name="Braasch I."/>
            <person name="Desvignes T."/>
            <person name="Postlethwait J."/>
            <person name="Bobe J."/>
            <person name="Guiguen Y."/>
            <person name="Dirks R."/>
        </authorList>
    </citation>
    <scope>NUCLEOTIDE SEQUENCE</scope>
    <source>
        <strain evidence="6">Tag_6206</strain>
        <tissue evidence="6">Liver</tissue>
    </source>
</reference>
<feature type="compositionally biased region" description="Polar residues" evidence="3">
    <location>
        <begin position="341"/>
        <end position="352"/>
    </location>
</feature>
<feature type="domain" description="EF-hand" evidence="5">
    <location>
        <begin position="63"/>
        <end position="98"/>
    </location>
</feature>